<evidence type="ECO:0000256" key="3">
    <source>
        <dbReference type="ARBA" id="ARBA00022741"/>
    </source>
</evidence>
<dbReference type="InterPro" id="IPR002182">
    <property type="entry name" value="NB-ARC"/>
</dbReference>
<evidence type="ECO:0000256" key="4">
    <source>
        <dbReference type="ARBA" id="ARBA00022821"/>
    </source>
</evidence>
<sequence length="1282" mass="145428">MAGAVVGGALLSASLQVLFDRMASRDVLTFLREQKLSATLLRVLKMKFLAVKEVLNDAEAKQITNSDVKDWVDELKDAVYDAEDLLDEITTEALRCKMEFVSQTTATQVPNIISASLNPFGEGIESRVEGITDKLELLAQEKDVLGLKEGVGEKLSKRWPTTSLVDESGVYGRDDNKEKIVQFLLSHNASGNKIGVIALVGMGGIGKTTLTQLVYNDRRVDECFDLKAWVCVSEEFDLVRITKTIVKAIHSGASDDNDLNLLQGKLKERLTRKKFLLVLDDLWNENYNNWDMLQTPFIVGLNGSKIIVTTRSDKVASVMRSVHTHHLEQLSFEDCWSLFAKHAFRNGDSSPHPKLEEIGKEIVKKCKGLPLAAKTLGGALYSELRVEEWDNVLNSETWDLPNDEILPALRLSYSFLPSHLKQCFAYCSIFPKDYEFEKENLILLWMAEGFLEQSTGKKTMEKVGDGYFYDLVSRSFFQKSSSHKSYFVMHDLINDLAQLVSGKFCIQLKDGKMNEIPEKFRHLSYFRSKYDLFERFETLTKLNGLRTFLPLNLGYLPRYHLSDKVSKKRGPCSYGYSPWFQLSNRVLNDLISKAQYLRVLSLCYYGIIDLPDTIRNLKHLRYLDLSYTSIKRLPDSICSLYNLQTLILSFCEYLVELPIMMSKLIRLRHLDIRHSKVKEMPSQLGQLKSLQKLTNYRVGKKSGTRVGELRELSHIGGILRIKELQNVVDGRDASEANLAGKQYLDDLQLEWNDDDGVDQNGADIVLNNLQPHSNLKRFTIHGYGGLRFPDWLGGPAMLMINMVSLRLWRCKNVTAFPPLGQLPSLKHLYVSGAEEVERVGAEFYGTDSSSTKPYFVSLKALSFCHMPKWKEWLCLGGQGGEFPRLKELYIQYCPKLTGDLPNHLPLLTKLENEECEQLVAPLPRVPAIRELTTRNNNGVFLRSPASDFMRLESLITSDISQWTELPPVLQKLSIEKADSLESLLEEEILQSNTCLQDLTITKCSFSRTLRRVCLPITLKSLRIHESKNLELLLPEFFKCHFSLLERLNIYDSTFNYLSCFPLSIFPRLTFLHIIEVRGLESLSFSISEGGPTSFDDLFISGCPNLVSIELPALNFSRYSIFFCKNLKSLLHNAACFRSLRLRDCPELIFPVQGLPSNLNSLSIANCDKLTSQMEVGLQGLASLRHFNIESKCKDLELFPKECLLPSTLTSLHISGLQNLKSLDSKGLQLLTTLQKLVISDCPKLQSLTEEGLPTSLSFLTIKNCPLLKDRCKFGTGEEWHHK</sequence>
<dbReference type="Gene3D" id="3.40.50.300">
    <property type="entry name" value="P-loop containing nucleotide triphosphate hydrolases"/>
    <property type="match status" value="1"/>
</dbReference>
<dbReference type="Gene3D" id="3.80.10.10">
    <property type="entry name" value="Ribonuclease Inhibitor"/>
    <property type="match status" value="2"/>
</dbReference>
<dbReference type="Pfam" id="PF13855">
    <property type="entry name" value="LRR_8"/>
    <property type="match status" value="1"/>
</dbReference>
<protein>
    <recommendedName>
        <fullName evidence="12">Disease resistance RPP13-like protein 1</fullName>
    </recommendedName>
</protein>
<keyword evidence="3" id="KW-0547">Nucleotide-binding</keyword>
<dbReference type="InterPro" id="IPR003591">
    <property type="entry name" value="Leu-rich_rpt_typical-subtyp"/>
</dbReference>
<feature type="domain" description="Disease resistance N-terminal" evidence="7">
    <location>
        <begin position="11"/>
        <end position="98"/>
    </location>
</feature>
<gene>
    <name evidence="10" type="ORF">PVL29_016000</name>
</gene>
<dbReference type="InterPro" id="IPR058922">
    <property type="entry name" value="WHD_DRP"/>
</dbReference>
<feature type="domain" description="R13L1/DRL21-like LRR repeat region" evidence="9">
    <location>
        <begin position="707"/>
        <end position="831"/>
    </location>
</feature>
<dbReference type="Pfam" id="PF18052">
    <property type="entry name" value="Rx_N"/>
    <property type="match status" value="1"/>
</dbReference>
<dbReference type="SUPFAM" id="SSF52540">
    <property type="entry name" value="P-loop containing nucleoside triphosphate hydrolases"/>
    <property type="match status" value="1"/>
</dbReference>
<dbReference type="InterPro" id="IPR027417">
    <property type="entry name" value="P-loop_NTPase"/>
</dbReference>
<dbReference type="PRINTS" id="PR00364">
    <property type="entry name" value="DISEASERSIST"/>
</dbReference>
<evidence type="ECO:0008006" key="12">
    <source>
        <dbReference type="Google" id="ProtNLM"/>
    </source>
</evidence>
<dbReference type="Gene3D" id="1.20.5.4130">
    <property type="match status" value="1"/>
</dbReference>
<dbReference type="FunFam" id="3.40.50.300:FF:001091">
    <property type="entry name" value="Probable disease resistance protein At1g61300"/>
    <property type="match status" value="1"/>
</dbReference>
<dbReference type="GO" id="GO:0006952">
    <property type="term" value="P:defense response"/>
    <property type="evidence" value="ECO:0007669"/>
    <property type="project" value="UniProtKB-KW"/>
</dbReference>
<evidence type="ECO:0000259" key="9">
    <source>
        <dbReference type="Pfam" id="PF25019"/>
    </source>
</evidence>
<dbReference type="InterPro" id="IPR036388">
    <property type="entry name" value="WH-like_DNA-bd_sf"/>
</dbReference>
<dbReference type="Pfam" id="PF00931">
    <property type="entry name" value="NB-ARC"/>
    <property type="match status" value="1"/>
</dbReference>
<dbReference type="Proteomes" id="UP001168098">
    <property type="component" value="Unassembled WGS sequence"/>
</dbReference>
<comment type="caution">
    <text evidence="10">The sequence shown here is derived from an EMBL/GenBank/DDBJ whole genome shotgun (WGS) entry which is preliminary data.</text>
</comment>
<evidence type="ECO:0000313" key="11">
    <source>
        <dbReference type="Proteomes" id="UP001168098"/>
    </source>
</evidence>
<feature type="domain" description="Disease resistance protein winged helix" evidence="8">
    <location>
        <begin position="429"/>
        <end position="497"/>
    </location>
</feature>
<keyword evidence="4" id="KW-0611">Plant defense</keyword>
<evidence type="ECO:0000259" key="8">
    <source>
        <dbReference type="Pfam" id="PF23559"/>
    </source>
</evidence>
<dbReference type="GO" id="GO:0005524">
    <property type="term" value="F:ATP binding"/>
    <property type="evidence" value="ECO:0007669"/>
    <property type="project" value="UniProtKB-KW"/>
</dbReference>
<keyword evidence="2" id="KW-0677">Repeat</keyword>
<dbReference type="PANTHER" id="PTHR36766:SF40">
    <property type="entry name" value="DISEASE RESISTANCE PROTEIN RGA3"/>
    <property type="match status" value="1"/>
</dbReference>
<dbReference type="InterPro" id="IPR032675">
    <property type="entry name" value="LRR_dom_sf"/>
</dbReference>
<dbReference type="SMART" id="SM00369">
    <property type="entry name" value="LRR_TYP"/>
    <property type="match status" value="2"/>
</dbReference>
<dbReference type="FunFam" id="1.10.10.10:FF:000322">
    <property type="entry name" value="Probable disease resistance protein At1g63360"/>
    <property type="match status" value="1"/>
</dbReference>
<dbReference type="Gene3D" id="1.10.8.430">
    <property type="entry name" value="Helical domain of apoptotic protease-activating factors"/>
    <property type="match status" value="1"/>
</dbReference>
<dbReference type="InterPro" id="IPR001611">
    <property type="entry name" value="Leu-rich_rpt"/>
</dbReference>
<dbReference type="Gene3D" id="1.10.10.10">
    <property type="entry name" value="Winged helix-like DNA-binding domain superfamily/Winged helix DNA-binding domain"/>
    <property type="match status" value="1"/>
</dbReference>
<dbReference type="GO" id="GO:0051707">
    <property type="term" value="P:response to other organism"/>
    <property type="evidence" value="ECO:0007669"/>
    <property type="project" value="UniProtKB-ARBA"/>
</dbReference>
<keyword evidence="5" id="KW-0067">ATP-binding</keyword>
<evidence type="ECO:0000256" key="1">
    <source>
        <dbReference type="ARBA" id="ARBA00022614"/>
    </source>
</evidence>
<proteinExistence type="predicted"/>
<dbReference type="EMBL" id="JARBHA010000012">
    <property type="protein sequence ID" value="KAJ9687336.1"/>
    <property type="molecule type" value="Genomic_DNA"/>
</dbReference>
<evidence type="ECO:0000259" key="7">
    <source>
        <dbReference type="Pfam" id="PF18052"/>
    </source>
</evidence>
<dbReference type="PANTHER" id="PTHR36766">
    <property type="entry name" value="PLANT BROAD-SPECTRUM MILDEW RESISTANCE PROTEIN RPW8"/>
    <property type="match status" value="1"/>
</dbReference>
<dbReference type="GO" id="GO:0043531">
    <property type="term" value="F:ADP binding"/>
    <property type="evidence" value="ECO:0007669"/>
    <property type="project" value="InterPro"/>
</dbReference>
<evidence type="ECO:0000259" key="6">
    <source>
        <dbReference type="Pfam" id="PF00931"/>
    </source>
</evidence>
<evidence type="ECO:0000256" key="2">
    <source>
        <dbReference type="ARBA" id="ARBA00022737"/>
    </source>
</evidence>
<accession>A0AA38ZE44</accession>
<dbReference type="InterPro" id="IPR042197">
    <property type="entry name" value="Apaf_helical"/>
</dbReference>
<organism evidence="10 11">
    <name type="scientific">Vitis rotundifolia</name>
    <name type="common">Muscadine grape</name>
    <dbReference type="NCBI Taxonomy" id="103349"/>
    <lineage>
        <taxon>Eukaryota</taxon>
        <taxon>Viridiplantae</taxon>
        <taxon>Streptophyta</taxon>
        <taxon>Embryophyta</taxon>
        <taxon>Tracheophyta</taxon>
        <taxon>Spermatophyta</taxon>
        <taxon>Magnoliopsida</taxon>
        <taxon>eudicotyledons</taxon>
        <taxon>Gunneridae</taxon>
        <taxon>Pentapetalae</taxon>
        <taxon>rosids</taxon>
        <taxon>Vitales</taxon>
        <taxon>Vitaceae</taxon>
        <taxon>Viteae</taxon>
        <taxon>Vitis</taxon>
    </lineage>
</organism>
<dbReference type="InterPro" id="IPR041118">
    <property type="entry name" value="Rx_N"/>
</dbReference>
<keyword evidence="1" id="KW-0433">Leucine-rich repeat</keyword>
<name>A0AA38ZE44_VITRO</name>
<keyword evidence="11" id="KW-1185">Reference proteome</keyword>
<feature type="domain" description="NB-ARC" evidence="6">
    <location>
        <begin position="174"/>
        <end position="346"/>
    </location>
</feature>
<dbReference type="Pfam" id="PF23559">
    <property type="entry name" value="WHD_DRP"/>
    <property type="match status" value="1"/>
</dbReference>
<dbReference type="InterPro" id="IPR056789">
    <property type="entry name" value="LRR_R13L1-DRL21"/>
</dbReference>
<reference evidence="10 11" key="1">
    <citation type="journal article" date="2023" name="BMC Biotechnol.">
        <title>Vitis rotundifolia cv Carlos genome sequencing.</title>
        <authorList>
            <person name="Huff M."/>
            <person name="Hulse-Kemp A."/>
            <person name="Scheffler B."/>
            <person name="Youngblood R."/>
            <person name="Simpson S."/>
            <person name="Babiker E."/>
            <person name="Staton M."/>
        </authorList>
    </citation>
    <scope>NUCLEOTIDE SEQUENCE [LARGE SCALE GENOMIC DNA]</scope>
    <source>
        <tissue evidence="10">Leaf</tissue>
    </source>
</reference>
<evidence type="ECO:0000313" key="10">
    <source>
        <dbReference type="EMBL" id="KAJ9687336.1"/>
    </source>
</evidence>
<dbReference type="Pfam" id="PF25019">
    <property type="entry name" value="LRR_R13L1-DRL21"/>
    <property type="match status" value="1"/>
</dbReference>
<dbReference type="SUPFAM" id="SSF52058">
    <property type="entry name" value="L domain-like"/>
    <property type="match status" value="2"/>
</dbReference>
<evidence type="ECO:0000256" key="5">
    <source>
        <dbReference type="ARBA" id="ARBA00022840"/>
    </source>
</evidence>